<protein>
    <submittedName>
        <fullName evidence="1">Uncharacterized protein</fullName>
    </submittedName>
</protein>
<sequence length="65" mass="7255">MRRYSFSSQFIGTVTANTKITAAPKPTAVDTFLDTARYEHIPKKVANTILSTNIDLKISSIYSIF</sequence>
<reference evidence="1 2" key="1">
    <citation type="submission" date="2015-01" db="EMBL/GenBank/DDBJ databases">
        <authorList>
            <person name="Xiang T."/>
            <person name="Song Y."/>
            <person name="Huang L."/>
            <person name="Wang B."/>
            <person name="Wu P."/>
        </authorList>
    </citation>
    <scope>NUCLEOTIDE SEQUENCE [LARGE SCALE GENOMIC DNA]</scope>
    <source>
        <strain evidence="1 2">CcD38</strain>
    </source>
</reference>
<organism evidence="1 2">
    <name type="scientific">Capnocytophaga canis</name>
    <dbReference type="NCBI Taxonomy" id="1848903"/>
    <lineage>
        <taxon>Bacteria</taxon>
        <taxon>Pseudomonadati</taxon>
        <taxon>Bacteroidota</taxon>
        <taxon>Flavobacteriia</taxon>
        <taxon>Flavobacteriales</taxon>
        <taxon>Flavobacteriaceae</taxon>
        <taxon>Capnocytophaga</taxon>
    </lineage>
</organism>
<dbReference type="EMBL" id="CDOI01000057">
    <property type="protein sequence ID" value="CEN44071.1"/>
    <property type="molecule type" value="Genomic_DNA"/>
</dbReference>
<dbReference type="AlphaFoldDB" id="A0A0B7HWM6"/>
<evidence type="ECO:0000313" key="1">
    <source>
        <dbReference type="EMBL" id="CEN44071.1"/>
    </source>
</evidence>
<proteinExistence type="predicted"/>
<accession>A0A0B7HWM6</accession>
<evidence type="ECO:0000313" key="2">
    <source>
        <dbReference type="Proteomes" id="UP000045051"/>
    </source>
</evidence>
<dbReference type="Proteomes" id="UP000045051">
    <property type="component" value="Unassembled WGS sequence"/>
</dbReference>
<name>A0A0B7HWM6_9FLAO</name>
<gene>
    <name evidence="1" type="ORF">CCAND38_150052</name>
</gene>
<keyword evidence="2" id="KW-1185">Reference proteome</keyword>